<comment type="subcellular location">
    <subcellularLocation>
        <location evidence="1">Membrane</location>
    </subcellularLocation>
</comment>
<comment type="caution">
    <text evidence="7">The sequence shown here is derived from an EMBL/GenBank/DDBJ whole genome shotgun (WGS) entry which is preliminary data.</text>
</comment>
<protein>
    <recommendedName>
        <fullName evidence="6">Amino acid transporter transmembrane domain-containing protein</fullName>
    </recommendedName>
</protein>
<dbReference type="OrthoDB" id="294541at2759"/>
<dbReference type="EMBL" id="JNBR01000005">
    <property type="protein sequence ID" value="OQS01584.1"/>
    <property type="molecule type" value="Genomic_DNA"/>
</dbReference>
<dbReference type="AlphaFoldDB" id="A0A1V9ZUB4"/>
<dbReference type="PANTHER" id="PTHR16189">
    <property type="entry name" value="TRANSMEMBRANE PROTEIN 104-RELATED"/>
    <property type="match status" value="1"/>
</dbReference>
<organism evidence="7 8">
    <name type="scientific">Achlya hypogyna</name>
    <name type="common">Oomycete</name>
    <name type="synonym">Protoachlya hypogyna</name>
    <dbReference type="NCBI Taxonomy" id="1202772"/>
    <lineage>
        <taxon>Eukaryota</taxon>
        <taxon>Sar</taxon>
        <taxon>Stramenopiles</taxon>
        <taxon>Oomycota</taxon>
        <taxon>Saprolegniomycetes</taxon>
        <taxon>Saprolegniales</taxon>
        <taxon>Achlyaceae</taxon>
        <taxon>Achlya</taxon>
    </lineage>
</organism>
<feature type="transmembrane region" description="Helical" evidence="5">
    <location>
        <begin position="285"/>
        <end position="309"/>
    </location>
</feature>
<feature type="transmembrane region" description="Helical" evidence="5">
    <location>
        <begin position="462"/>
        <end position="485"/>
    </location>
</feature>
<accession>A0A1V9ZUB4</accession>
<evidence type="ECO:0000256" key="4">
    <source>
        <dbReference type="ARBA" id="ARBA00023136"/>
    </source>
</evidence>
<feature type="domain" description="Amino acid transporter transmembrane" evidence="6">
    <location>
        <begin position="32"/>
        <end position="434"/>
    </location>
</feature>
<gene>
    <name evidence="7" type="ORF">ACHHYP_00578</name>
</gene>
<feature type="transmembrane region" description="Helical" evidence="5">
    <location>
        <begin position="414"/>
        <end position="441"/>
    </location>
</feature>
<evidence type="ECO:0000256" key="2">
    <source>
        <dbReference type="ARBA" id="ARBA00022692"/>
    </source>
</evidence>
<sequence length="487" mass="51640">MEAPLAKSSSSVQSVDLLDSSAMGVKTYGSFVAVATTFNYMIGTGCFGLPYAFASAGIGLTSIFLIVGFFGALITMNYTLESMARADGVLTAGKMTAVPPEARLTYRKIDFSEIGEVFAGKSGFITVQAVLCIYCLGSLWSYASIYASSVASIFYSYALNDSCDAYAINASTGCLNAYYGAMVIFSVLSIILVLMDLGDQQMLQKFLSAYRIVAFTLMLVTLTVKLVVDGSDAISARLDARGAWAFNLHNFSTGFGPTLLALNCQYNMPNALQPLEAKEKKNARLITFGSMTAAGICYFLLGLLGALAFDNVNPLASLMWSDFTGCGNGWGECASGGASWLGAIVHIVILMFPVVNVTSAFPMVGLTVGCNILPSLPKSITAPLGTHRTHVLSRLIAVVPPLILAAVFKKIDAIFTFAGFFGFALGLIIPAGFQVVGLLFCRRVYGSIDAAWTPFTAPGVSSLGFSVSFLVFTFVVTLVALFSLVGF</sequence>
<evidence type="ECO:0000256" key="1">
    <source>
        <dbReference type="ARBA" id="ARBA00004370"/>
    </source>
</evidence>
<dbReference type="GO" id="GO:0016020">
    <property type="term" value="C:membrane"/>
    <property type="evidence" value="ECO:0007669"/>
    <property type="project" value="UniProtKB-SubCell"/>
</dbReference>
<evidence type="ECO:0000259" key="6">
    <source>
        <dbReference type="Pfam" id="PF01490"/>
    </source>
</evidence>
<keyword evidence="2 5" id="KW-0812">Transmembrane</keyword>
<proteinExistence type="predicted"/>
<feature type="transmembrane region" description="Helical" evidence="5">
    <location>
        <begin position="177"/>
        <end position="197"/>
    </location>
</feature>
<name>A0A1V9ZUB4_ACHHY</name>
<evidence type="ECO:0000313" key="8">
    <source>
        <dbReference type="Proteomes" id="UP000243579"/>
    </source>
</evidence>
<feature type="transmembrane region" description="Helical" evidence="5">
    <location>
        <begin position="51"/>
        <end position="75"/>
    </location>
</feature>
<dbReference type="Proteomes" id="UP000243579">
    <property type="component" value="Unassembled WGS sequence"/>
</dbReference>
<dbReference type="InterPro" id="IPR013057">
    <property type="entry name" value="AA_transpt_TM"/>
</dbReference>
<reference evidence="7 8" key="1">
    <citation type="journal article" date="2014" name="Genome Biol. Evol.">
        <title>The secreted proteins of Achlya hypogyna and Thraustotheca clavata identify the ancestral oomycete secretome and reveal gene acquisitions by horizontal gene transfer.</title>
        <authorList>
            <person name="Misner I."/>
            <person name="Blouin N."/>
            <person name="Leonard G."/>
            <person name="Richards T.A."/>
            <person name="Lane C.E."/>
        </authorList>
    </citation>
    <scope>NUCLEOTIDE SEQUENCE [LARGE SCALE GENOMIC DNA]</scope>
    <source>
        <strain evidence="7 8">ATCC 48635</strain>
    </source>
</reference>
<evidence type="ECO:0000256" key="5">
    <source>
        <dbReference type="SAM" id="Phobius"/>
    </source>
</evidence>
<keyword evidence="3 5" id="KW-1133">Transmembrane helix</keyword>
<keyword evidence="4 5" id="KW-0472">Membrane</keyword>
<feature type="transmembrane region" description="Helical" evidence="5">
    <location>
        <begin position="209"/>
        <end position="228"/>
    </location>
</feature>
<dbReference type="Pfam" id="PF01490">
    <property type="entry name" value="Aa_trans"/>
    <property type="match status" value="1"/>
</dbReference>
<feature type="transmembrane region" description="Helical" evidence="5">
    <location>
        <begin position="344"/>
        <end position="370"/>
    </location>
</feature>
<feature type="transmembrane region" description="Helical" evidence="5">
    <location>
        <begin position="391"/>
        <end position="408"/>
    </location>
</feature>
<dbReference type="PANTHER" id="PTHR16189:SF13">
    <property type="entry name" value="AMINO ACID TRANSPORTER TRANSMEMBRANE DOMAIN-CONTAINING PROTEIN"/>
    <property type="match status" value="1"/>
</dbReference>
<evidence type="ECO:0000313" key="7">
    <source>
        <dbReference type="EMBL" id="OQS01584.1"/>
    </source>
</evidence>
<feature type="transmembrane region" description="Helical" evidence="5">
    <location>
        <begin position="131"/>
        <end position="157"/>
    </location>
</feature>
<keyword evidence="8" id="KW-1185">Reference proteome</keyword>
<evidence type="ECO:0000256" key="3">
    <source>
        <dbReference type="ARBA" id="ARBA00022989"/>
    </source>
</evidence>